<dbReference type="InParanoid" id="A0A251T1R3"/>
<dbReference type="EMBL" id="CM007901">
    <property type="protein sequence ID" value="OTG04773.1"/>
    <property type="molecule type" value="Genomic_DNA"/>
</dbReference>
<sequence>MDVGSGIIRIGLLGFEGTDFHYSDHIKAGLNYWFFPPTDTIKFLCSLSHMSLFFADLDASLLIIDVDIEDKDEDEDNY</sequence>
<name>A0A251T1R3_HELAN</name>
<evidence type="ECO:0000313" key="2">
    <source>
        <dbReference type="Proteomes" id="UP000215914"/>
    </source>
</evidence>
<dbReference type="Proteomes" id="UP000215914">
    <property type="component" value="Chromosome 12"/>
</dbReference>
<organism evidence="1 2">
    <name type="scientific">Helianthus annuus</name>
    <name type="common">Common sunflower</name>
    <dbReference type="NCBI Taxonomy" id="4232"/>
    <lineage>
        <taxon>Eukaryota</taxon>
        <taxon>Viridiplantae</taxon>
        <taxon>Streptophyta</taxon>
        <taxon>Embryophyta</taxon>
        <taxon>Tracheophyta</taxon>
        <taxon>Spermatophyta</taxon>
        <taxon>Magnoliopsida</taxon>
        <taxon>eudicotyledons</taxon>
        <taxon>Gunneridae</taxon>
        <taxon>Pentapetalae</taxon>
        <taxon>asterids</taxon>
        <taxon>campanulids</taxon>
        <taxon>Asterales</taxon>
        <taxon>Asteraceae</taxon>
        <taxon>Asteroideae</taxon>
        <taxon>Heliantheae alliance</taxon>
        <taxon>Heliantheae</taxon>
        <taxon>Helianthus</taxon>
    </lineage>
</organism>
<proteinExistence type="predicted"/>
<accession>A0A251T1R3</accession>
<protein>
    <submittedName>
        <fullName evidence="1">Uncharacterized protein</fullName>
    </submittedName>
</protein>
<gene>
    <name evidence="1" type="ORF">HannXRQ_Chr12g0366141</name>
</gene>
<reference evidence="2" key="1">
    <citation type="journal article" date="2017" name="Nature">
        <title>The sunflower genome provides insights into oil metabolism, flowering and Asterid evolution.</title>
        <authorList>
            <person name="Badouin H."/>
            <person name="Gouzy J."/>
            <person name="Grassa C.J."/>
            <person name="Murat F."/>
            <person name="Staton S.E."/>
            <person name="Cottret L."/>
            <person name="Lelandais-Briere C."/>
            <person name="Owens G.L."/>
            <person name="Carrere S."/>
            <person name="Mayjonade B."/>
            <person name="Legrand L."/>
            <person name="Gill N."/>
            <person name="Kane N.C."/>
            <person name="Bowers J.E."/>
            <person name="Hubner S."/>
            <person name="Bellec A."/>
            <person name="Berard A."/>
            <person name="Berges H."/>
            <person name="Blanchet N."/>
            <person name="Boniface M.C."/>
            <person name="Brunel D."/>
            <person name="Catrice O."/>
            <person name="Chaidir N."/>
            <person name="Claudel C."/>
            <person name="Donnadieu C."/>
            <person name="Faraut T."/>
            <person name="Fievet G."/>
            <person name="Helmstetter N."/>
            <person name="King M."/>
            <person name="Knapp S.J."/>
            <person name="Lai Z."/>
            <person name="Le Paslier M.C."/>
            <person name="Lippi Y."/>
            <person name="Lorenzon L."/>
            <person name="Mandel J.R."/>
            <person name="Marage G."/>
            <person name="Marchand G."/>
            <person name="Marquand E."/>
            <person name="Bret-Mestries E."/>
            <person name="Morien E."/>
            <person name="Nambeesan S."/>
            <person name="Nguyen T."/>
            <person name="Pegot-Espagnet P."/>
            <person name="Pouilly N."/>
            <person name="Raftis F."/>
            <person name="Sallet E."/>
            <person name="Schiex T."/>
            <person name="Thomas J."/>
            <person name="Vandecasteele C."/>
            <person name="Vares D."/>
            <person name="Vear F."/>
            <person name="Vautrin S."/>
            <person name="Crespi M."/>
            <person name="Mangin B."/>
            <person name="Burke J.M."/>
            <person name="Salse J."/>
            <person name="Munos S."/>
            <person name="Vincourt P."/>
            <person name="Rieseberg L.H."/>
            <person name="Langlade N.B."/>
        </authorList>
    </citation>
    <scope>NUCLEOTIDE SEQUENCE [LARGE SCALE GENOMIC DNA]</scope>
    <source>
        <strain evidence="2">cv. SF193</strain>
    </source>
</reference>
<dbReference type="AlphaFoldDB" id="A0A251T1R3"/>
<keyword evidence="2" id="KW-1185">Reference proteome</keyword>
<evidence type="ECO:0000313" key="1">
    <source>
        <dbReference type="EMBL" id="OTG04773.1"/>
    </source>
</evidence>